<dbReference type="GO" id="GO:0005634">
    <property type="term" value="C:nucleus"/>
    <property type="evidence" value="ECO:0007669"/>
    <property type="project" value="UniProtKB-SubCell"/>
</dbReference>
<dbReference type="CDD" id="cd09617">
    <property type="entry name" value="Peptidase_C12_UCH37_BAP1"/>
    <property type="match status" value="1"/>
</dbReference>
<dbReference type="FunFam" id="1.20.58.860:FF:000006">
    <property type="entry name" value="Ubiquitin carboxyl-terminal hydrolase"/>
    <property type="match status" value="1"/>
</dbReference>
<dbReference type="PROSITE" id="PS52049">
    <property type="entry name" value="ULD"/>
    <property type="match status" value="1"/>
</dbReference>
<keyword evidence="4 12" id="KW-0645">Protease</keyword>
<dbReference type="GO" id="GO:0006325">
    <property type="term" value="P:chromatin organization"/>
    <property type="evidence" value="ECO:0007669"/>
    <property type="project" value="UniProtKB-KW"/>
</dbReference>
<dbReference type="Gene3D" id="1.20.58.860">
    <property type="match status" value="1"/>
</dbReference>
<evidence type="ECO:0000256" key="14">
    <source>
        <dbReference type="SAM" id="MobiDB-lite"/>
    </source>
</evidence>
<dbReference type="AlphaFoldDB" id="A0A6J3LGC8"/>
<dbReference type="GeneID" id="117242224"/>
<keyword evidence="7 12" id="KW-0788">Thiol protease</keyword>
<dbReference type="GO" id="GO:0005737">
    <property type="term" value="C:cytoplasm"/>
    <property type="evidence" value="ECO:0007669"/>
    <property type="project" value="TreeGrafter"/>
</dbReference>
<evidence type="ECO:0000256" key="3">
    <source>
        <dbReference type="ARBA" id="ARBA00007182"/>
    </source>
</evidence>
<evidence type="ECO:0000256" key="10">
    <source>
        <dbReference type="ARBA" id="ARBA00046227"/>
    </source>
</evidence>
<dbReference type="Pfam" id="PF01088">
    <property type="entry name" value="Peptidase_C12"/>
    <property type="match status" value="1"/>
</dbReference>
<sequence length="605" mass="68355">MPVDINRLTEGWLELESDPGLFTLLLEDFGVKGVQVEEIYDLQKSLEGPVYGFIFLFRWIEERRSRRKVVEQDESFVKDEEIVNNIFFAQQVVPNSCATHALLSVLLNCPNIHLGTTLSRLKMHTSGMCPENKGWAIGNTPELACAHNSHAMPQAKRRQDKNTGVSTGRFTGEAFHFVSYVPINGRLFELDGLKPYPMDHGPWKEHEEWTEQFRRVITDRLGMATGEQLQDIRFNLMAVVPDRRLAISHKLTMLKTNRQIVLEALQQLVKLSHQDGTEKNSNDTEKSDKSYEKKNKPEEENGLSNKSEIDETTSAPAITVERSSDSTIDTEEPASSITSGKTESNGMEKVVMCALDYATPLRIQTSPAHSSSSTDTSSEIGSAFNSPTQAWGWNSGQSSPTSTKDFKKFVVIRVSGDEKNEAGLSRSLGNININGKRLVSDSGHLHKKVCLSGEVRIPHARVKTSNGDTVTEEKKVEKIDPKLCTKYPELFEPHTFAPKDLLALLKNLEHEISICETSLKDENDKRNKYKIDDCRRTHNYDEFICTFLSMLAQQGKLAELVQQHLTLKKHTSVSVNRVHRSSKKTDTRPNSSRRRRGRTKCKKRK</sequence>
<evidence type="ECO:0000256" key="7">
    <source>
        <dbReference type="ARBA" id="ARBA00022807"/>
    </source>
</evidence>
<feature type="compositionally biased region" description="Low complexity" evidence="14">
    <location>
        <begin position="365"/>
        <end position="382"/>
    </location>
</feature>
<keyword evidence="9" id="KW-0539">Nucleus</keyword>
<feature type="site" description="Transition state stabilizer" evidence="12">
    <location>
        <position position="91"/>
    </location>
</feature>
<comment type="similarity">
    <text evidence="3">Belongs to the peptidase C12 family. BAP1 subfamily.</text>
</comment>
<dbReference type="InterPro" id="IPR038765">
    <property type="entry name" value="Papain-like_cys_pep_sf"/>
</dbReference>
<dbReference type="RefSeq" id="XP_033364608.1">
    <property type="nucleotide sequence ID" value="XM_033508717.1"/>
</dbReference>
<evidence type="ECO:0000256" key="13">
    <source>
        <dbReference type="RuleBase" id="RU361215"/>
    </source>
</evidence>
<gene>
    <name evidence="17" type="primary">LOC117242224</name>
</gene>
<dbReference type="PROSITE" id="PS52048">
    <property type="entry name" value="UCH_DOMAIN"/>
    <property type="match status" value="1"/>
</dbReference>
<dbReference type="SUPFAM" id="SSF54001">
    <property type="entry name" value="Cysteine proteinases"/>
    <property type="match status" value="1"/>
</dbReference>
<dbReference type="InterPro" id="IPR036959">
    <property type="entry name" value="Peptidase_C12_UCH_sf"/>
</dbReference>
<comment type="function">
    <text evidence="10">Catalytic component of the polycomb repressive deubiquitinase (PR-DUB) complex, a complex that specifically mediates deubiquitination of histone H2A monoubiquitinated at 'Lys-119' (H2AK118ub1). Mediates bisymmetric organization of the PR-DUB complex and is involved in association with nucleosomes to mediate deubiquitination. Does not deubiquitinate monoubiquitinated histone H2B. Required to maintain the transcriptionally repressive state of homeotic genes throughout development. The PR-DUB complex has weak or no activity toward 'Lys-48'- and 'Lys-63'-linked polyubiquitin chains. Polycomb group (PcG) protein.</text>
</comment>
<evidence type="ECO:0000313" key="16">
    <source>
        <dbReference type="Proteomes" id="UP000504631"/>
    </source>
</evidence>
<dbReference type="EC" id="3.4.19.12" evidence="13"/>
<evidence type="ECO:0000256" key="5">
    <source>
        <dbReference type="ARBA" id="ARBA00022786"/>
    </source>
</evidence>
<feature type="region of interest" description="Disordered" evidence="14">
    <location>
        <begin position="365"/>
        <end position="402"/>
    </location>
</feature>
<evidence type="ECO:0000256" key="12">
    <source>
        <dbReference type="PROSITE-ProRule" id="PRU01393"/>
    </source>
</evidence>
<evidence type="ECO:0000256" key="6">
    <source>
        <dbReference type="ARBA" id="ARBA00022801"/>
    </source>
</evidence>
<proteinExistence type="inferred from homology"/>
<feature type="compositionally biased region" description="Basic and acidic residues" evidence="14">
    <location>
        <begin position="273"/>
        <end position="299"/>
    </location>
</feature>
<dbReference type="PRINTS" id="PR00707">
    <property type="entry name" value="UBCTHYDRLASE"/>
</dbReference>
<evidence type="ECO:0000256" key="4">
    <source>
        <dbReference type="ARBA" id="ARBA00022670"/>
    </source>
</evidence>
<comment type="subcellular location">
    <subcellularLocation>
        <location evidence="2">Nucleus</location>
    </subcellularLocation>
</comment>
<dbReference type="GO" id="GO:0006511">
    <property type="term" value="P:ubiquitin-dependent protein catabolic process"/>
    <property type="evidence" value="ECO:0007669"/>
    <property type="project" value="UniProtKB-UniRule"/>
</dbReference>
<feature type="region of interest" description="Disordered" evidence="14">
    <location>
        <begin position="273"/>
        <end position="343"/>
    </location>
</feature>
<feature type="compositionally biased region" description="Polar residues" evidence="14">
    <location>
        <begin position="333"/>
        <end position="343"/>
    </location>
</feature>
<dbReference type="Proteomes" id="UP000504631">
    <property type="component" value="Unplaced"/>
</dbReference>
<keyword evidence="5 12" id="KW-0833">Ubl conjugation pathway</keyword>
<name>A0A6J3LGC8_9HYME</name>
<feature type="compositionally biased region" description="Basic residues" evidence="14">
    <location>
        <begin position="591"/>
        <end position="605"/>
    </location>
</feature>
<dbReference type="Pfam" id="PF18031">
    <property type="entry name" value="UCH_C"/>
    <property type="match status" value="1"/>
</dbReference>
<evidence type="ECO:0000256" key="9">
    <source>
        <dbReference type="ARBA" id="ARBA00023242"/>
    </source>
</evidence>
<dbReference type="PANTHER" id="PTHR10589:SF28">
    <property type="entry name" value="UBIQUITIN CARBOXYL-TERMINAL HYDROLASE BAP1"/>
    <property type="match status" value="1"/>
</dbReference>
<feature type="region of interest" description="Disordered" evidence="14">
    <location>
        <begin position="572"/>
        <end position="605"/>
    </location>
</feature>
<dbReference type="FunFam" id="3.40.532.10:FF:000002">
    <property type="entry name" value="Ubiquitin carboxyl-terminal hydrolase"/>
    <property type="match status" value="1"/>
</dbReference>
<dbReference type="PANTHER" id="PTHR10589">
    <property type="entry name" value="UBIQUITIN CARBOXYL-TERMINAL HYDROLASE"/>
    <property type="match status" value="1"/>
</dbReference>
<dbReference type="Gene3D" id="3.40.532.10">
    <property type="entry name" value="Peptidase C12, ubiquitin carboxyl-terminal hydrolase"/>
    <property type="match status" value="1"/>
</dbReference>
<keyword evidence="6 12" id="KW-0378">Hydrolase</keyword>
<keyword evidence="16" id="KW-1185">Reference proteome</keyword>
<comment type="subunit">
    <text evidence="11">Catalytic component of the polycomb repressive deubiquitinase (PR-DUB) complex, at least composed of caly/calypso, Asx and sba (MBD5/6 homolog). The PR-DUB complex associates with nucleosomes to mediate deubiquitination of histone H2AK118ub1 substrates; the association requires the positively charged C-terminal tail of caly, probably due to direct binding of DNA. Interacts (via ULD domain) with Asx (via DEUBAD domain); the interaction produces a stable heterodimer with a composite binding site for ubiquitin. Homodimerizes (via coiled-coil hinge-region between the UCH and ULD domains) to mediate assembly of 2 copies of the caly-Asx heterodimer into a bisymmetric tetramer; dimerization enhances PR-DUB association with nucleosomes.</text>
</comment>
<feature type="compositionally biased region" description="Polar residues" evidence="14">
    <location>
        <begin position="302"/>
        <end position="316"/>
    </location>
</feature>
<dbReference type="GO" id="GO:0004843">
    <property type="term" value="F:cysteine-type deubiquitinase activity"/>
    <property type="evidence" value="ECO:0007669"/>
    <property type="project" value="UniProtKB-UniRule"/>
</dbReference>
<evidence type="ECO:0000259" key="15">
    <source>
        <dbReference type="PROSITE" id="PS52048"/>
    </source>
</evidence>
<comment type="catalytic activity">
    <reaction evidence="1 12 13">
        <text>Thiol-dependent hydrolysis of ester, thioester, amide, peptide and isopeptide bonds formed by the C-terminal Gly of ubiquitin (a 76-residue protein attached to proteins as an intracellular targeting signal).</text>
        <dbReference type="EC" id="3.4.19.12"/>
    </reaction>
</comment>
<evidence type="ECO:0000256" key="1">
    <source>
        <dbReference type="ARBA" id="ARBA00000707"/>
    </source>
</evidence>
<dbReference type="InterPro" id="IPR041507">
    <property type="entry name" value="UCH_C"/>
</dbReference>
<feature type="compositionally biased region" description="Basic residues" evidence="14">
    <location>
        <begin position="572"/>
        <end position="582"/>
    </location>
</feature>
<feature type="compositionally biased region" description="Polar residues" evidence="14">
    <location>
        <begin position="383"/>
        <end position="402"/>
    </location>
</feature>
<evidence type="ECO:0000256" key="2">
    <source>
        <dbReference type="ARBA" id="ARBA00004123"/>
    </source>
</evidence>
<evidence type="ECO:0000256" key="8">
    <source>
        <dbReference type="ARBA" id="ARBA00022853"/>
    </source>
</evidence>
<organism evidence="16 17">
    <name type="scientific">Bombus vosnesenskii</name>
    <dbReference type="NCBI Taxonomy" id="207650"/>
    <lineage>
        <taxon>Eukaryota</taxon>
        <taxon>Metazoa</taxon>
        <taxon>Ecdysozoa</taxon>
        <taxon>Arthropoda</taxon>
        <taxon>Hexapoda</taxon>
        <taxon>Insecta</taxon>
        <taxon>Pterygota</taxon>
        <taxon>Neoptera</taxon>
        <taxon>Endopterygota</taxon>
        <taxon>Hymenoptera</taxon>
        <taxon>Apocrita</taxon>
        <taxon>Aculeata</taxon>
        <taxon>Apoidea</taxon>
        <taxon>Anthophila</taxon>
        <taxon>Apidae</taxon>
        <taxon>Bombus</taxon>
        <taxon>Pyrobombus</taxon>
    </lineage>
</organism>
<accession>A0A6J3LGC8</accession>
<feature type="active site" description="Nucleophile" evidence="12">
    <location>
        <position position="97"/>
    </location>
</feature>
<dbReference type="InterPro" id="IPR001578">
    <property type="entry name" value="Peptidase_C12_UCH"/>
</dbReference>
<evidence type="ECO:0000313" key="17">
    <source>
        <dbReference type="RefSeq" id="XP_033364608.1"/>
    </source>
</evidence>
<protein>
    <recommendedName>
        <fullName evidence="13">Ubiquitin carboxyl-terminal hydrolase</fullName>
        <ecNumber evidence="13">3.4.19.12</ecNumber>
    </recommendedName>
</protein>
<feature type="domain" description="UCH catalytic" evidence="15">
    <location>
        <begin position="11"/>
        <end position="241"/>
    </location>
</feature>
<keyword evidence="8" id="KW-0156">Chromatin regulator</keyword>
<feature type="active site" description="Proton donor" evidence="12">
    <location>
        <position position="176"/>
    </location>
</feature>
<dbReference type="GO" id="GO:0016579">
    <property type="term" value="P:protein deubiquitination"/>
    <property type="evidence" value="ECO:0007669"/>
    <property type="project" value="TreeGrafter"/>
</dbReference>
<dbReference type="CTD" id="136037741"/>
<evidence type="ECO:0000256" key="11">
    <source>
        <dbReference type="ARBA" id="ARBA00049710"/>
    </source>
</evidence>
<feature type="site" description="Important for enzyme activity" evidence="12">
    <location>
        <position position="191"/>
    </location>
</feature>
<reference evidence="17" key="1">
    <citation type="submission" date="2025-08" db="UniProtKB">
        <authorList>
            <consortium name="RefSeq"/>
        </authorList>
    </citation>
    <scope>IDENTIFICATION</scope>
    <source>
        <tissue evidence="17">Muscle</tissue>
    </source>
</reference>